<dbReference type="EMBL" id="VJWA01000002">
    <property type="protein sequence ID" value="TRW14490.1"/>
    <property type="molecule type" value="Genomic_DNA"/>
</dbReference>
<feature type="compositionally biased region" description="Low complexity" evidence="1">
    <location>
        <begin position="651"/>
        <end position="660"/>
    </location>
</feature>
<keyword evidence="3" id="KW-1185">Reference proteome</keyword>
<comment type="caution">
    <text evidence="2">The sequence shown here is derived from an EMBL/GenBank/DDBJ whole genome shotgun (WGS) entry which is preliminary data.</text>
</comment>
<evidence type="ECO:0000256" key="1">
    <source>
        <dbReference type="SAM" id="MobiDB-lite"/>
    </source>
</evidence>
<reference evidence="2 3" key="1">
    <citation type="submission" date="2019-07" db="EMBL/GenBank/DDBJ databases">
        <title>Novel species isolated from glacier.</title>
        <authorList>
            <person name="Liu Q."/>
            <person name="Xin Y.-H."/>
        </authorList>
    </citation>
    <scope>NUCLEOTIDE SEQUENCE [LARGE SCALE GENOMIC DNA]</scope>
    <source>
        <strain evidence="2 3">LB1R16</strain>
    </source>
</reference>
<name>A0A552U8E8_9SPHN</name>
<evidence type="ECO:0000313" key="3">
    <source>
        <dbReference type="Proteomes" id="UP000317894"/>
    </source>
</evidence>
<dbReference type="RefSeq" id="WP_144237695.1">
    <property type="nucleotide sequence ID" value="NZ_VJWA01000002.1"/>
</dbReference>
<feature type="region of interest" description="Disordered" evidence="1">
    <location>
        <begin position="408"/>
        <end position="470"/>
    </location>
</feature>
<gene>
    <name evidence="2" type="ORF">FMM06_12350</name>
</gene>
<sequence length="1110" mass="118237">MQSISWTVANRRADLSAIRAALAAERRETVARHEKERQRVLDANQADRDAKKVGAAIRKAVREQDRASRRIGAIVAAKKLGSDSGRTCKRFEAMLHLNPPKPSAQGRDGLSSFHFKWTSRGYGGATGSRRYRAGEAVRHLKYIQREQAREIEGGGLVSSISRDTAELAGFFQALETLEGQDRANANVYVTLVISLPHELAVVERERVLGEICEVLAKLDLPYVGVLHAPGPLGDPRNYHAHVMLGLRPTKVIAPGQYEFSPVKSSDLNDGSFIVEYRHTVATLLNAAMERGGHDRRFTALSNAERGLAPTAKGTGKSTPGKKNISRRAQRLAEARAALAQNHHRQEVIIQLREKIVAFLAEPFRDFEAELATRRADLQQRTEQRRALAASNVAATLAAQQTMASADVVQSAPATGNEADLADGTASPPLRPVARAQPSPAVTDLRDAAGPTRNADTRAPARIAPAPSSAAVPVDTPVMPSAAFLTPVAEAAAQSAIAAITAVEPAPAPIAATAPTAPTVARAQPPVATVTESSDVPSDWPTHASQAVATDNVSGPTPSEALQPTQPLVALEAGTPAATAPDPPVPASLAGSQAATVTIAGGQRKRGRGAITARLKEMLAASQGQPPREPEFVVTSNAVPPGEHVENAVVSAGSSISGGSVEPAATSSHSPTPIRISGPDGVPRSVASAERAPSPVRREVRPKQDENLLAAVWRFQENIRKKHDEEDGPDLSGKGLRSLRDILSLSQIPLASELQLLSIGVKFGDQRREPKTSDGVGQLTADGRRAETTAVAPVDGTQNSTVATAKAPVLRNPVRKQNAAMLPAGRMIAPVDPARTAAIEAVVQDLHKRTYLPLIKRPDGTLKLVLAAVTDKVLIAADWFDSDPSIQATFQSVRRAMLSDLAVFFETCRVSPFEVRGGTSVLQVSRLDAELKEAVKVAKGDTDVIAVVQAGAELWRQREKRARQDEKLKQQRVAAKRKQQGERQDLLNAIHAEIVFGTLPGAWESAELEAAEPPVADLVSSLASEGVWLERTDAGFAVYGKDETAQAAVTELAKTRIGQAILERLATAVAEPRPEHGKGSPLLVVQRTGIRADHDPDWPPAWAGRGGRGGR</sequence>
<dbReference type="AlphaFoldDB" id="A0A552U8E8"/>
<proteinExistence type="predicted"/>
<protein>
    <recommendedName>
        <fullName evidence="4">MobA/MobL protein domain-containing protein</fullName>
    </recommendedName>
</protein>
<evidence type="ECO:0008006" key="4">
    <source>
        <dbReference type="Google" id="ProtNLM"/>
    </source>
</evidence>
<feature type="region of interest" description="Disordered" evidence="1">
    <location>
        <begin position="651"/>
        <end position="701"/>
    </location>
</feature>
<dbReference type="Proteomes" id="UP000317894">
    <property type="component" value="Unassembled WGS sequence"/>
</dbReference>
<feature type="compositionally biased region" description="Low complexity" evidence="1">
    <location>
        <begin position="456"/>
        <end position="470"/>
    </location>
</feature>
<evidence type="ECO:0000313" key="2">
    <source>
        <dbReference type="EMBL" id="TRW14490.1"/>
    </source>
</evidence>
<organism evidence="2 3">
    <name type="scientific">Glacieibacterium frigidum</name>
    <dbReference type="NCBI Taxonomy" id="2593303"/>
    <lineage>
        <taxon>Bacteria</taxon>
        <taxon>Pseudomonadati</taxon>
        <taxon>Pseudomonadota</taxon>
        <taxon>Alphaproteobacteria</taxon>
        <taxon>Sphingomonadales</taxon>
        <taxon>Sphingosinicellaceae</taxon>
        <taxon>Glacieibacterium</taxon>
    </lineage>
</organism>
<dbReference type="OrthoDB" id="1826980at2"/>
<dbReference type="Gene3D" id="3.30.930.30">
    <property type="match status" value="1"/>
</dbReference>
<accession>A0A552U8E8</accession>